<evidence type="ECO:0000313" key="3">
    <source>
        <dbReference type="Proteomes" id="UP000053573"/>
    </source>
</evidence>
<evidence type="ECO:0000313" key="2">
    <source>
        <dbReference type="EMBL" id="KLJ06611.1"/>
    </source>
</evidence>
<dbReference type="Proteomes" id="UP000053573">
    <property type="component" value="Unassembled WGS sequence"/>
</dbReference>
<organism evidence="2 3">
    <name type="scientific">Blastomyces silverae</name>
    <dbReference type="NCBI Taxonomy" id="2060906"/>
    <lineage>
        <taxon>Eukaryota</taxon>
        <taxon>Fungi</taxon>
        <taxon>Dikarya</taxon>
        <taxon>Ascomycota</taxon>
        <taxon>Pezizomycotina</taxon>
        <taxon>Eurotiomycetes</taxon>
        <taxon>Eurotiomycetidae</taxon>
        <taxon>Onygenales</taxon>
        <taxon>Ajellomycetaceae</taxon>
        <taxon>Blastomyces</taxon>
    </lineage>
</organism>
<protein>
    <submittedName>
        <fullName evidence="2">Uncharacterized protein</fullName>
    </submittedName>
</protein>
<name>A0A0H1BBJ0_9EURO</name>
<gene>
    <name evidence="2" type="ORF">EMPG_17892</name>
</gene>
<keyword evidence="3" id="KW-1185">Reference proteome</keyword>
<dbReference type="OrthoDB" id="10434733at2759"/>
<comment type="caution">
    <text evidence="2">The sequence shown here is derived from an EMBL/GenBank/DDBJ whole genome shotgun (WGS) entry which is preliminary data.</text>
</comment>
<reference evidence="3" key="1">
    <citation type="journal article" date="2015" name="PLoS Genet.">
        <title>The dynamic genome and transcriptome of the human fungal pathogen Blastomyces and close relative Emmonsia.</title>
        <authorList>
            <person name="Munoz J.F."/>
            <person name="Gauthier G.M."/>
            <person name="Desjardins C.A."/>
            <person name="Gallo J.E."/>
            <person name="Holder J."/>
            <person name="Sullivan T.D."/>
            <person name="Marty A.J."/>
            <person name="Carmen J.C."/>
            <person name="Chen Z."/>
            <person name="Ding L."/>
            <person name="Gujja S."/>
            <person name="Magrini V."/>
            <person name="Misas E."/>
            <person name="Mitreva M."/>
            <person name="Priest M."/>
            <person name="Saif S."/>
            <person name="Whiston E.A."/>
            <person name="Young S."/>
            <person name="Zeng Q."/>
            <person name="Goldman W.E."/>
            <person name="Mardis E.R."/>
            <person name="Taylor J.W."/>
            <person name="McEwen J.G."/>
            <person name="Clay O.K."/>
            <person name="Klein B.S."/>
            <person name="Cuomo C.A."/>
        </authorList>
    </citation>
    <scope>NUCLEOTIDE SEQUENCE [LARGE SCALE GENOMIC DNA]</scope>
    <source>
        <strain evidence="3">UAMH 139</strain>
    </source>
</reference>
<sequence length="196" mass="21587">MQILSIFLAATATYFTITQAAATGMMIADAAAKCGPKGCHDCDPGCKTAPFKCPPGQAYYRISIIDTCGRLYTEAIPSPPILVGHAAGLDESKRPRSDPRARTNIELRLEGFTKKFRKKPSIPINAFLIWARLGTTKSEDIPQYQSVRWVVQQAHELNLDQKAVIRWERTPSAFGRHHAVGQYTIIIGDLGSRGSE</sequence>
<keyword evidence="1" id="KW-0732">Signal</keyword>
<dbReference type="EMBL" id="LDEV01003005">
    <property type="protein sequence ID" value="KLJ06611.1"/>
    <property type="molecule type" value="Genomic_DNA"/>
</dbReference>
<evidence type="ECO:0000256" key="1">
    <source>
        <dbReference type="SAM" id="SignalP"/>
    </source>
</evidence>
<proteinExistence type="predicted"/>
<feature type="chain" id="PRO_5005199308" evidence="1">
    <location>
        <begin position="23"/>
        <end position="196"/>
    </location>
</feature>
<dbReference type="AlphaFoldDB" id="A0A0H1BBJ0"/>
<feature type="signal peptide" evidence="1">
    <location>
        <begin position="1"/>
        <end position="22"/>
    </location>
</feature>
<accession>A0A0H1BBJ0</accession>